<evidence type="ECO:0008006" key="4">
    <source>
        <dbReference type="Google" id="ProtNLM"/>
    </source>
</evidence>
<organism evidence="2 3">
    <name type="scientific">Hydrogenophaga luteola</name>
    <dbReference type="NCBI Taxonomy" id="1591122"/>
    <lineage>
        <taxon>Bacteria</taxon>
        <taxon>Pseudomonadati</taxon>
        <taxon>Pseudomonadota</taxon>
        <taxon>Betaproteobacteria</taxon>
        <taxon>Burkholderiales</taxon>
        <taxon>Comamonadaceae</taxon>
        <taxon>Hydrogenophaga</taxon>
    </lineage>
</organism>
<proteinExistence type="predicted"/>
<feature type="signal peptide" evidence="1">
    <location>
        <begin position="1"/>
        <end position="22"/>
    </location>
</feature>
<evidence type="ECO:0000256" key="1">
    <source>
        <dbReference type="SAM" id="SignalP"/>
    </source>
</evidence>
<gene>
    <name evidence="2" type="ORF">ACFOPI_02620</name>
</gene>
<dbReference type="PROSITE" id="PS51257">
    <property type="entry name" value="PROKAR_LIPOPROTEIN"/>
    <property type="match status" value="1"/>
</dbReference>
<protein>
    <recommendedName>
        <fullName evidence="4">Lipocalin-like domain-containing protein</fullName>
    </recommendedName>
</protein>
<name>A0ABV7VY55_9BURK</name>
<accession>A0ABV7VY55</accession>
<dbReference type="Proteomes" id="UP001595729">
    <property type="component" value="Unassembled WGS sequence"/>
</dbReference>
<dbReference type="EMBL" id="JBHRXX010000001">
    <property type="protein sequence ID" value="MFC3682469.1"/>
    <property type="molecule type" value="Genomic_DNA"/>
</dbReference>
<evidence type="ECO:0000313" key="2">
    <source>
        <dbReference type="EMBL" id="MFC3682469.1"/>
    </source>
</evidence>
<reference evidence="3" key="1">
    <citation type="journal article" date="2019" name="Int. J. Syst. Evol. Microbiol.">
        <title>The Global Catalogue of Microorganisms (GCM) 10K type strain sequencing project: providing services to taxonomists for standard genome sequencing and annotation.</title>
        <authorList>
            <consortium name="The Broad Institute Genomics Platform"/>
            <consortium name="The Broad Institute Genome Sequencing Center for Infectious Disease"/>
            <person name="Wu L."/>
            <person name="Ma J."/>
        </authorList>
    </citation>
    <scope>NUCLEOTIDE SEQUENCE [LARGE SCALE GENOMIC DNA]</scope>
    <source>
        <strain evidence="3">KCTC 42501</strain>
    </source>
</reference>
<feature type="chain" id="PRO_5045258853" description="Lipocalin-like domain-containing protein" evidence="1">
    <location>
        <begin position="23"/>
        <end position="167"/>
    </location>
</feature>
<keyword evidence="1" id="KW-0732">Signal</keyword>
<comment type="caution">
    <text evidence="2">The sequence shown here is derived from an EMBL/GenBank/DDBJ whole genome shotgun (WGS) entry which is preliminary data.</text>
</comment>
<sequence length="167" mass="16519">MHLRLRRLLFAGLLSVSFTLTACGGGGGDADEGSTGLTGNWQAEANALLAANTANVGSTGVTCTGTMLLRFQSDGGLELSGDPVCSRGAVSGSGTIVTTARYSTSGNQLTISGAVTSGGVTIGGGTIPITFLGNGTATYSINGNTLSISFTNGSVGDVTQTWSRSGS</sequence>
<keyword evidence="3" id="KW-1185">Reference proteome</keyword>
<evidence type="ECO:0000313" key="3">
    <source>
        <dbReference type="Proteomes" id="UP001595729"/>
    </source>
</evidence>